<evidence type="ECO:0000313" key="1">
    <source>
        <dbReference type="EMBL" id="EFZ12563.1"/>
    </source>
</evidence>
<feature type="non-terminal residue" evidence="1">
    <location>
        <position position="158"/>
    </location>
</feature>
<gene>
    <name evidence="1" type="ORF">SINV_08814</name>
</gene>
<organism>
    <name type="scientific">Solenopsis invicta</name>
    <name type="common">Red imported fire ant</name>
    <name type="synonym">Solenopsis wagneri</name>
    <dbReference type="NCBI Taxonomy" id="13686"/>
    <lineage>
        <taxon>Eukaryota</taxon>
        <taxon>Metazoa</taxon>
        <taxon>Ecdysozoa</taxon>
        <taxon>Arthropoda</taxon>
        <taxon>Hexapoda</taxon>
        <taxon>Insecta</taxon>
        <taxon>Pterygota</taxon>
        <taxon>Neoptera</taxon>
        <taxon>Endopterygota</taxon>
        <taxon>Hymenoptera</taxon>
        <taxon>Apocrita</taxon>
        <taxon>Aculeata</taxon>
        <taxon>Formicoidea</taxon>
        <taxon>Formicidae</taxon>
        <taxon>Myrmicinae</taxon>
        <taxon>Solenopsis</taxon>
    </lineage>
</organism>
<protein>
    <submittedName>
        <fullName evidence="1">Uncharacterized protein</fullName>
    </submittedName>
</protein>
<dbReference type="OMA" id="EHEKQEC"/>
<dbReference type="EMBL" id="GL768068">
    <property type="protein sequence ID" value="EFZ12563.1"/>
    <property type="molecule type" value="Genomic_DNA"/>
</dbReference>
<sequence length="158" mass="18700">MPVPTFVDLQGFTVTRLRGFVVKEFAALRKKQRSLSLFIFENPKPFCASWLNAFYHGLQWNDGMIPYRKARQLITKAIPSIKNGNGDIIYVKEHEKQECLRDLVQNDWRDRAYIKILDVDYEDMDSLNKLDTIQCGKHRTQKHCAKQNVFKLYNWWVS</sequence>
<dbReference type="AlphaFoldDB" id="E9J3N9"/>
<accession>E9J3N9</accession>
<name>E9J3N9_SOLIN</name>
<reference evidence="1" key="1">
    <citation type="journal article" date="2011" name="Proc. Natl. Acad. Sci. U.S.A.">
        <title>The genome of the fire ant Solenopsis invicta.</title>
        <authorList>
            <person name="Wurm Y."/>
            <person name="Wang J."/>
            <person name="Riba-Grognuz O."/>
            <person name="Corona M."/>
            <person name="Nygaard S."/>
            <person name="Hunt B.G."/>
            <person name="Ingram K.K."/>
            <person name="Falquet L."/>
            <person name="Nipitwattanaphon M."/>
            <person name="Gotzek D."/>
            <person name="Dijkstra M.B."/>
            <person name="Oettler J."/>
            <person name="Comtesse F."/>
            <person name="Shih C.J."/>
            <person name="Wu W.J."/>
            <person name="Yang C.C."/>
            <person name="Thomas J."/>
            <person name="Beaudoing E."/>
            <person name="Pradervand S."/>
            <person name="Flegel V."/>
            <person name="Cook E.D."/>
            <person name="Fabbretti R."/>
            <person name="Stockinger H."/>
            <person name="Long L."/>
            <person name="Farmerie W.G."/>
            <person name="Oakey J."/>
            <person name="Boomsma J.J."/>
            <person name="Pamilo P."/>
            <person name="Yi S.V."/>
            <person name="Heinze J."/>
            <person name="Goodisman M.A."/>
            <person name="Farinelli L."/>
            <person name="Harshman K."/>
            <person name="Hulo N."/>
            <person name="Cerutti L."/>
            <person name="Xenarios I."/>
            <person name="Shoemaker D."/>
            <person name="Keller L."/>
        </authorList>
    </citation>
    <scope>NUCLEOTIDE SEQUENCE [LARGE SCALE GENOMIC DNA]</scope>
</reference>
<dbReference type="HOGENOM" id="CLU_126202_0_0_1"/>
<proteinExistence type="predicted"/>